<evidence type="ECO:0000313" key="6">
    <source>
        <dbReference type="Proteomes" id="UP001610335"/>
    </source>
</evidence>
<evidence type="ECO:0000313" key="5">
    <source>
        <dbReference type="EMBL" id="KAL2816837.1"/>
    </source>
</evidence>
<keyword evidence="3" id="KW-0686">Riboflavin biosynthesis</keyword>
<dbReference type="PANTHER" id="PTHR21327">
    <property type="entry name" value="GTP CYCLOHYDROLASE II-RELATED"/>
    <property type="match status" value="1"/>
</dbReference>
<keyword evidence="6" id="KW-1185">Reference proteome</keyword>
<accession>A0ABR4HQ15</accession>
<proteinExistence type="predicted"/>
<dbReference type="Gene3D" id="3.90.870.10">
    <property type="entry name" value="DHBP synthase"/>
    <property type="match status" value="1"/>
</dbReference>
<evidence type="ECO:0000256" key="1">
    <source>
        <dbReference type="ARBA" id="ARBA00004904"/>
    </source>
</evidence>
<dbReference type="Pfam" id="PF00926">
    <property type="entry name" value="DHBP_synthase"/>
    <property type="match status" value="1"/>
</dbReference>
<protein>
    <recommendedName>
        <fullName evidence="2">3,4-dihydroxy-2-butanone-4-phosphate synthase</fullName>
        <ecNumber evidence="2">4.1.99.12</ecNumber>
    </recommendedName>
</protein>
<comment type="pathway">
    <text evidence="1">Cofactor biosynthesis; riboflavin biosynthesis; 2-hydroxy-3-oxobutyl phosphate from D-ribulose 5-phosphate: step 1/1.</text>
</comment>
<reference evidence="5 6" key="1">
    <citation type="submission" date="2024-07" db="EMBL/GenBank/DDBJ databases">
        <title>Section-level genome sequencing and comparative genomics of Aspergillus sections Usti and Cavernicolus.</title>
        <authorList>
            <consortium name="Lawrence Berkeley National Laboratory"/>
            <person name="Nybo J.L."/>
            <person name="Vesth T.C."/>
            <person name="Theobald S."/>
            <person name="Frisvad J.C."/>
            <person name="Larsen T.O."/>
            <person name="Kjaerboelling I."/>
            <person name="Rothschild-Mancinelli K."/>
            <person name="Lyhne E.K."/>
            <person name="Kogle M.E."/>
            <person name="Barry K."/>
            <person name="Clum A."/>
            <person name="Na H."/>
            <person name="Ledsgaard L."/>
            <person name="Lin J."/>
            <person name="Lipzen A."/>
            <person name="Kuo A."/>
            <person name="Riley R."/>
            <person name="Mondo S."/>
            <person name="LaButti K."/>
            <person name="Haridas S."/>
            <person name="Pangalinan J."/>
            <person name="Salamov A.A."/>
            <person name="Simmons B.A."/>
            <person name="Magnuson J.K."/>
            <person name="Chen J."/>
            <person name="Drula E."/>
            <person name="Henrissat B."/>
            <person name="Wiebenga A."/>
            <person name="Lubbers R.J."/>
            <person name="Gomes A.C."/>
            <person name="Makela M.R."/>
            <person name="Stajich J."/>
            <person name="Grigoriev I.V."/>
            <person name="Mortensen U.H."/>
            <person name="De vries R.P."/>
            <person name="Baker S.E."/>
            <person name="Andersen M.R."/>
        </authorList>
    </citation>
    <scope>NUCLEOTIDE SEQUENCE [LARGE SCALE GENOMIC DNA]</scope>
    <source>
        <strain evidence="5 6">CBS 600.67</strain>
    </source>
</reference>
<dbReference type="EC" id="4.1.99.12" evidence="2"/>
<evidence type="ECO:0000256" key="3">
    <source>
        <dbReference type="ARBA" id="ARBA00022619"/>
    </source>
</evidence>
<dbReference type="InterPro" id="IPR000422">
    <property type="entry name" value="DHBP_synthase_RibB"/>
</dbReference>
<dbReference type="Proteomes" id="UP001610335">
    <property type="component" value="Unassembled WGS sequence"/>
</dbReference>
<gene>
    <name evidence="5" type="ORF">BDW59DRAFT_135517</name>
</gene>
<dbReference type="SUPFAM" id="SSF55821">
    <property type="entry name" value="YrdC/RibB"/>
    <property type="match status" value="1"/>
</dbReference>
<keyword evidence="4" id="KW-0479">Metal-binding</keyword>
<evidence type="ECO:0000256" key="2">
    <source>
        <dbReference type="ARBA" id="ARBA00012153"/>
    </source>
</evidence>
<name>A0ABR4HQ15_9EURO</name>
<organism evidence="5 6">
    <name type="scientific">Aspergillus cavernicola</name>
    <dbReference type="NCBI Taxonomy" id="176166"/>
    <lineage>
        <taxon>Eukaryota</taxon>
        <taxon>Fungi</taxon>
        <taxon>Dikarya</taxon>
        <taxon>Ascomycota</taxon>
        <taxon>Pezizomycotina</taxon>
        <taxon>Eurotiomycetes</taxon>
        <taxon>Eurotiomycetidae</taxon>
        <taxon>Eurotiales</taxon>
        <taxon>Aspergillaceae</taxon>
        <taxon>Aspergillus</taxon>
        <taxon>Aspergillus subgen. Nidulantes</taxon>
    </lineage>
</organism>
<dbReference type="EMBL" id="JBFXLS010000097">
    <property type="protein sequence ID" value="KAL2816837.1"/>
    <property type="molecule type" value="Genomic_DNA"/>
</dbReference>
<comment type="caution">
    <text evidence="5">The sequence shown here is derived from an EMBL/GenBank/DDBJ whole genome shotgun (WGS) entry which is preliminary data.</text>
</comment>
<sequence length="187" mass="20320">MAFLIRYTSGFICTPKITPDHATHLGLHQMVTPNADPKGTAYTITIEQGNPSITTGISAQDRALTCRKLASPNVCLNDLRRPGHIVPLQARPGGIRERQGHTEAAVGFCQLAGKTPVAVIAELVDDRESVDGVPKITQGTGILRRGGYLTFGKTAGDLKYVPLKIWWATWIVCSWSMTDPVQRDDAL</sequence>
<dbReference type="InterPro" id="IPR017945">
    <property type="entry name" value="DHBP_synth_RibB-like_a/b_dom"/>
</dbReference>
<dbReference type="PANTHER" id="PTHR21327:SF18">
    <property type="entry name" value="3,4-DIHYDROXY-2-BUTANONE 4-PHOSPHATE SYNTHASE"/>
    <property type="match status" value="1"/>
</dbReference>
<evidence type="ECO:0000256" key="4">
    <source>
        <dbReference type="ARBA" id="ARBA00022723"/>
    </source>
</evidence>